<evidence type="ECO:0000256" key="2">
    <source>
        <dbReference type="ARBA" id="ARBA00022525"/>
    </source>
</evidence>
<dbReference type="EMBL" id="JARPUR010000001">
    <property type="protein sequence ID" value="KAK4885192.1"/>
    <property type="molecule type" value="Genomic_DNA"/>
</dbReference>
<evidence type="ECO:0000256" key="3">
    <source>
        <dbReference type="ARBA" id="ARBA00022670"/>
    </source>
</evidence>
<dbReference type="InterPro" id="IPR018114">
    <property type="entry name" value="TRYPSIN_HIS"/>
</dbReference>
<comment type="caution">
    <text evidence="9">The sequence shown here is derived from an EMBL/GenBank/DDBJ whole genome shotgun (WGS) entry which is preliminary data.</text>
</comment>
<keyword evidence="5 7" id="KW-0720">Serine protease</keyword>
<keyword evidence="3 7" id="KW-0645">Protease</keyword>
<dbReference type="PANTHER" id="PTHR24264">
    <property type="entry name" value="TRYPSIN-RELATED"/>
    <property type="match status" value="1"/>
</dbReference>
<sequence length="330" mass="36360">KRKLTERELEEIVMEIQNGEYKDENDYDFIESEGSETEDLEKTDIVEDDVFETFTAQNPEEKASLFSNKITGGQPAVPHSFPHQVALQIEVPLGTAFCGGSILSETVILTAAHCVETVKTAKVIVGAHNLQNDEPTTQTFNSTRFIVHEEWSMLFKHNDIALIILEQNIEFNDNVKKIELPVDGETVADGQEATVSGWGITEDGSQTVSPELNYVTANILPLRECNKFYFGLLDNTQICLNGENGKSSCRGDSGGALITKSESKTVQIGIVSFGIIFGCEIGYPGTTVEQQSNQVTELAAESPELKHSNPDHPPLFLAAAQNLQKCWTYL</sequence>
<keyword evidence="2" id="KW-0964">Secreted</keyword>
<name>A0AAN7PG17_9COLE</name>
<dbReference type="FunFam" id="2.40.10.10:FF:000004">
    <property type="entry name" value="Tryptase gamma 1"/>
    <property type="match status" value="1"/>
</dbReference>
<protein>
    <recommendedName>
        <fullName evidence="8">Peptidase S1 domain-containing protein</fullName>
    </recommendedName>
</protein>
<organism evidence="9 10">
    <name type="scientific">Aquatica leii</name>
    <dbReference type="NCBI Taxonomy" id="1421715"/>
    <lineage>
        <taxon>Eukaryota</taxon>
        <taxon>Metazoa</taxon>
        <taxon>Ecdysozoa</taxon>
        <taxon>Arthropoda</taxon>
        <taxon>Hexapoda</taxon>
        <taxon>Insecta</taxon>
        <taxon>Pterygota</taxon>
        <taxon>Neoptera</taxon>
        <taxon>Endopterygota</taxon>
        <taxon>Coleoptera</taxon>
        <taxon>Polyphaga</taxon>
        <taxon>Elateriformia</taxon>
        <taxon>Elateroidea</taxon>
        <taxon>Lampyridae</taxon>
        <taxon>Luciolinae</taxon>
        <taxon>Aquatica</taxon>
    </lineage>
</organism>
<dbReference type="InterPro" id="IPR009003">
    <property type="entry name" value="Peptidase_S1_PA"/>
</dbReference>
<evidence type="ECO:0000259" key="8">
    <source>
        <dbReference type="PROSITE" id="PS50240"/>
    </source>
</evidence>
<proteinExistence type="predicted"/>
<dbReference type="CDD" id="cd00190">
    <property type="entry name" value="Tryp_SPc"/>
    <property type="match status" value="1"/>
</dbReference>
<evidence type="ECO:0000256" key="6">
    <source>
        <dbReference type="ARBA" id="ARBA00023157"/>
    </source>
</evidence>
<evidence type="ECO:0000256" key="7">
    <source>
        <dbReference type="RuleBase" id="RU363034"/>
    </source>
</evidence>
<dbReference type="PRINTS" id="PR00722">
    <property type="entry name" value="CHYMOTRYPSIN"/>
</dbReference>
<dbReference type="PANTHER" id="PTHR24264:SF65">
    <property type="entry name" value="SRCR DOMAIN-CONTAINING PROTEIN"/>
    <property type="match status" value="1"/>
</dbReference>
<dbReference type="PROSITE" id="PS00135">
    <property type="entry name" value="TRYPSIN_SER"/>
    <property type="match status" value="1"/>
</dbReference>
<dbReference type="GO" id="GO:0006508">
    <property type="term" value="P:proteolysis"/>
    <property type="evidence" value="ECO:0007669"/>
    <property type="project" value="UniProtKB-KW"/>
</dbReference>
<evidence type="ECO:0000313" key="9">
    <source>
        <dbReference type="EMBL" id="KAK4885192.1"/>
    </source>
</evidence>
<dbReference type="InterPro" id="IPR050127">
    <property type="entry name" value="Serine_Proteases_S1"/>
</dbReference>
<accession>A0AAN7PG17</accession>
<dbReference type="PROSITE" id="PS50240">
    <property type="entry name" value="TRYPSIN_DOM"/>
    <property type="match status" value="1"/>
</dbReference>
<evidence type="ECO:0000256" key="5">
    <source>
        <dbReference type="ARBA" id="ARBA00022825"/>
    </source>
</evidence>
<dbReference type="Gene3D" id="2.40.10.10">
    <property type="entry name" value="Trypsin-like serine proteases"/>
    <property type="match status" value="1"/>
</dbReference>
<evidence type="ECO:0000256" key="1">
    <source>
        <dbReference type="ARBA" id="ARBA00004613"/>
    </source>
</evidence>
<dbReference type="SUPFAM" id="SSF50494">
    <property type="entry name" value="Trypsin-like serine proteases"/>
    <property type="match status" value="1"/>
</dbReference>
<dbReference type="SMART" id="SM00020">
    <property type="entry name" value="Tryp_SPc"/>
    <property type="match status" value="1"/>
</dbReference>
<feature type="non-terminal residue" evidence="9">
    <location>
        <position position="1"/>
    </location>
</feature>
<evidence type="ECO:0000256" key="4">
    <source>
        <dbReference type="ARBA" id="ARBA00022801"/>
    </source>
</evidence>
<dbReference type="AlphaFoldDB" id="A0AAN7PG17"/>
<gene>
    <name evidence="9" type="ORF">RN001_001463</name>
</gene>
<keyword evidence="4 7" id="KW-0378">Hydrolase</keyword>
<keyword evidence="6" id="KW-1015">Disulfide bond</keyword>
<comment type="subcellular location">
    <subcellularLocation>
        <location evidence="1">Secreted</location>
    </subcellularLocation>
</comment>
<dbReference type="InterPro" id="IPR001254">
    <property type="entry name" value="Trypsin_dom"/>
</dbReference>
<dbReference type="Pfam" id="PF00089">
    <property type="entry name" value="Trypsin"/>
    <property type="match status" value="1"/>
</dbReference>
<dbReference type="PROSITE" id="PS00134">
    <property type="entry name" value="TRYPSIN_HIS"/>
    <property type="match status" value="1"/>
</dbReference>
<evidence type="ECO:0000313" key="10">
    <source>
        <dbReference type="Proteomes" id="UP001353858"/>
    </source>
</evidence>
<dbReference type="InterPro" id="IPR001314">
    <property type="entry name" value="Peptidase_S1A"/>
</dbReference>
<reference evidence="10" key="1">
    <citation type="submission" date="2023-01" db="EMBL/GenBank/DDBJ databases">
        <title>Key to firefly adult light organ development and bioluminescence: homeobox transcription factors regulate luciferase expression and transportation to peroxisome.</title>
        <authorList>
            <person name="Fu X."/>
        </authorList>
    </citation>
    <scope>NUCLEOTIDE SEQUENCE [LARGE SCALE GENOMIC DNA]</scope>
</reference>
<feature type="domain" description="Peptidase S1" evidence="8">
    <location>
        <begin position="70"/>
        <end position="330"/>
    </location>
</feature>
<dbReference type="GO" id="GO:0005615">
    <property type="term" value="C:extracellular space"/>
    <property type="evidence" value="ECO:0007669"/>
    <property type="project" value="TreeGrafter"/>
</dbReference>
<dbReference type="Proteomes" id="UP001353858">
    <property type="component" value="Unassembled WGS sequence"/>
</dbReference>
<keyword evidence="10" id="KW-1185">Reference proteome</keyword>
<dbReference type="InterPro" id="IPR033116">
    <property type="entry name" value="TRYPSIN_SER"/>
</dbReference>
<dbReference type="InterPro" id="IPR043504">
    <property type="entry name" value="Peptidase_S1_PA_chymotrypsin"/>
</dbReference>
<dbReference type="GO" id="GO:0004252">
    <property type="term" value="F:serine-type endopeptidase activity"/>
    <property type="evidence" value="ECO:0007669"/>
    <property type="project" value="InterPro"/>
</dbReference>